<dbReference type="Proteomes" id="UP000324222">
    <property type="component" value="Unassembled WGS sequence"/>
</dbReference>
<sequence length="111" mass="12178">MAAEAGGPVKFLPVTHAAPPGIHLLLATRELPVTKNPGAKRSGWFKCAQNLVFDVLLSFSVHVSPGFWPSLFIVLPVYSSPHPEYFRLYSSRLTALQHHIPTDLVSSGLQF</sequence>
<comment type="caution">
    <text evidence="1">The sequence shown here is derived from an EMBL/GenBank/DDBJ whole genome shotgun (WGS) entry which is preliminary data.</text>
</comment>
<dbReference type="AlphaFoldDB" id="A0A5B7IXZ4"/>
<accession>A0A5B7IXZ4</accession>
<keyword evidence="2" id="KW-1185">Reference proteome</keyword>
<evidence type="ECO:0000313" key="2">
    <source>
        <dbReference type="Proteomes" id="UP000324222"/>
    </source>
</evidence>
<organism evidence="1 2">
    <name type="scientific">Portunus trituberculatus</name>
    <name type="common">Swimming crab</name>
    <name type="synonym">Neptunus trituberculatus</name>
    <dbReference type="NCBI Taxonomy" id="210409"/>
    <lineage>
        <taxon>Eukaryota</taxon>
        <taxon>Metazoa</taxon>
        <taxon>Ecdysozoa</taxon>
        <taxon>Arthropoda</taxon>
        <taxon>Crustacea</taxon>
        <taxon>Multicrustacea</taxon>
        <taxon>Malacostraca</taxon>
        <taxon>Eumalacostraca</taxon>
        <taxon>Eucarida</taxon>
        <taxon>Decapoda</taxon>
        <taxon>Pleocyemata</taxon>
        <taxon>Brachyura</taxon>
        <taxon>Eubrachyura</taxon>
        <taxon>Portunoidea</taxon>
        <taxon>Portunidae</taxon>
        <taxon>Portuninae</taxon>
        <taxon>Portunus</taxon>
    </lineage>
</organism>
<dbReference type="EMBL" id="VSRR010067172">
    <property type="protein sequence ID" value="MPC85054.1"/>
    <property type="molecule type" value="Genomic_DNA"/>
</dbReference>
<protein>
    <submittedName>
        <fullName evidence="1">Uncharacterized protein</fullName>
    </submittedName>
</protein>
<evidence type="ECO:0000313" key="1">
    <source>
        <dbReference type="EMBL" id="MPC85054.1"/>
    </source>
</evidence>
<reference evidence="1 2" key="1">
    <citation type="submission" date="2019-05" db="EMBL/GenBank/DDBJ databases">
        <title>Another draft genome of Portunus trituberculatus and its Hox gene families provides insights of decapod evolution.</title>
        <authorList>
            <person name="Jeong J.-H."/>
            <person name="Song I."/>
            <person name="Kim S."/>
            <person name="Choi T."/>
            <person name="Kim D."/>
            <person name="Ryu S."/>
            <person name="Kim W."/>
        </authorList>
    </citation>
    <scope>NUCLEOTIDE SEQUENCE [LARGE SCALE GENOMIC DNA]</scope>
    <source>
        <tissue evidence="1">Muscle</tissue>
    </source>
</reference>
<proteinExistence type="predicted"/>
<gene>
    <name evidence="1" type="ORF">E2C01_079812</name>
</gene>
<name>A0A5B7IXZ4_PORTR</name>